<dbReference type="Proteomes" id="UP001501676">
    <property type="component" value="Unassembled WGS sequence"/>
</dbReference>
<accession>A0ABP6SYP4</accession>
<dbReference type="EMBL" id="BAAAYN010000018">
    <property type="protein sequence ID" value="GAA3387713.1"/>
    <property type="molecule type" value="Genomic_DNA"/>
</dbReference>
<gene>
    <name evidence="2" type="ORF">GCM10020369_31230</name>
</gene>
<organism evidence="2 3">
    <name type="scientific">Cryptosporangium minutisporangium</name>
    <dbReference type="NCBI Taxonomy" id="113569"/>
    <lineage>
        <taxon>Bacteria</taxon>
        <taxon>Bacillati</taxon>
        <taxon>Actinomycetota</taxon>
        <taxon>Actinomycetes</taxon>
        <taxon>Cryptosporangiales</taxon>
        <taxon>Cryptosporangiaceae</taxon>
        <taxon>Cryptosporangium</taxon>
    </lineage>
</organism>
<evidence type="ECO:0000256" key="1">
    <source>
        <dbReference type="SAM" id="MobiDB-lite"/>
    </source>
</evidence>
<name>A0ABP6SYP4_9ACTN</name>
<proteinExistence type="predicted"/>
<keyword evidence="3" id="KW-1185">Reference proteome</keyword>
<feature type="compositionally biased region" description="Basic and acidic residues" evidence="1">
    <location>
        <begin position="42"/>
        <end position="51"/>
    </location>
</feature>
<protein>
    <submittedName>
        <fullName evidence="2">Uncharacterized protein</fullName>
    </submittedName>
</protein>
<sequence length="148" mass="16176">MTASGRLRPDASSRLAGGSGYPHNEARIVHPGTFGDRRHRHTGDTDNEGRPGGRPRTQRRPRPAAPGELPARRPDARAQSRRGARGAPGRLVGTYPAPRVVRLVTYVVTRWRYSRGPCSSRKGDRTPSEARMPLRITPAAPTWAALGM</sequence>
<reference evidence="3" key="1">
    <citation type="journal article" date="2019" name="Int. J. Syst. Evol. Microbiol.">
        <title>The Global Catalogue of Microorganisms (GCM) 10K type strain sequencing project: providing services to taxonomists for standard genome sequencing and annotation.</title>
        <authorList>
            <consortium name="The Broad Institute Genomics Platform"/>
            <consortium name="The Broad Institute Genome Sequencing Center for Infectious Disease"/>
            <person name="Wu L."/>
            <person name="Ma J."/>
        </authorList>
    </citation>
    <scope>NUCLEOTIDE SEQUENCE [LARGE SCALE GENOMIC DNA]</scope>
    <source>
        <strain evidence="3">JCM 9458</strain>
    </source>
</reference>
<evidence type="ECO:0000313" key="2">
    <source>
        <dbReference type="EMBL" id="GAA3387713.1"/>
    </source>
</evidence>
<feature type="region of interest" description="Disordered" evidence="1">
    <location>
        <begin position="1"/>
        <end position="93"/>
    </location>
</feature>
<comment type="caution">
    <text evidence="2">The sequence shown here is derived from an EMBL/GenBank/DDBJ whole genome shotgun (WGS) entry which is preliminary data.</text>
</comment>
<evidence type="ECO:0000313" key="3">
    <source>
        <dbReference type="Proteomes" id="UP001501676"/>
    </source>
</evidence>